<dbReference type="Gene3D" id="1.10.10.60">
    <property type="entry name" value="Homeodomain-like"/>
    <property type="match status" value="1"/>
</dbReference>
<evidence type="ECO:0000313" key="6">
    <source>
        <dbReference type="EMBL" id="GAA3839607.1"/>
    </source>
</evidence>
<dbReference type="InterPro" id="IPR001647">
    <property type="entry name" value="HTH_TetR"/>
</dbReference>
<dbReference type="PANTHER" id="PTHR30055:SF238">
    <property type="entry name" value="MYCOFACTOCIN BIOSYNTHESIS TRANSCRIPTIONAL REGULATOR MFTR-RELATED"/>
    <property type="match status" value="1"/>
</dbReference>
<dbReference type="PANTHER" id="PTHR30055">
    <property type="entry name" value="HTH-TYPE TRANSCRIPTIONAL REGULATOR RUTR"/>
    <property type="match status" value="1"/>
</dbReference>
<dbReference type="EMBL" id="BAABDE010000038">
    <property type="protein sequence ID" value="GAA3839607.1"/>
    <property type="molecule type" value="Genomic_DNA"/>
</dbReference>
<feature type="domain" description="HTH tetR-type" evidence="5">
    <location>
        <begin position="19"/>
        <end position="79"/>
    </location>
</feature>
<reference evidence="7" key="1">
    <citation type="journal article" date="2019" name="Int. J. Syst. Evol. Microbiol.">
        <title>The Global Catalogue of Microorganisms (GCM) 10K type strain sequencing project: providing services to taxonomists for standard genome sequencing and annotation.</title>
        <authorList>
            <consortium name="The Broad Institute Genomics Platform"/>
            <consortium name="The Broad Institute Genome Sequencing Center for Infectious Disease"/>
            <person name="Wu L."/>
            <person name="Ma J."/>
        </authorList>
    </citation>
    <scope>NUCLEOTIDE SEQUENCE [LARGE SCALE GENOMIC DNA]</scope>
    <source>
        <strain evidence="7">JCM 17138</strain>
    </source>
</reference>
<evidence type="ECO:0000256" key="1">
    <source>
        <dbReference type="ARBA" id="ARBA00023015"/>
    </source>
</evidence>
<dbReference type="RefSeq" id="WP_275779923.1">
    <property type="nucleotide sequence ID" value="NZ_BAABDE010000038.1"/>
</dbReference>
<dbReference type="Proteomes" id="UP001501009">
    <property type="component" value="Unassembled WGS sequence"/>
</dbReference>
<dbReference type="Gene3D" id="1.10.357.10">
    <property type="entry name" value="Tetracycline Repressor, domain 2"/>
    <property type="match status" value="1"/>
</dbReference>
<dbReference type="InterPro" id="IPR041347">
    <property type="entry name" value="MftR_C"/>
</dbReference>
<evidence type="ECO:0000313" key="7">
    <source>
        <dbReference type="Proteomes" id="UP001501009"/>
    </source>
</evidence>
<proteinExistence type="predicted"/>
<feature type="DNA-binding region" description="H-T-H motif" evidence="4">
    <location>
        <begin position="42"/>
        <end position="61"/>
    </location>
</feature>
<dbReference type="PRINTS" id="PR00455">
    <property type="entry name" value="HTHTETR"/>
</dbReference>
<evidence type="ECO:0000259" key="5">
    <source>
        <dbReference type="PROSITE" id="PS50977"/>
    </source>
</evidence>
<dbReference type="InterPro" id="IPR050109">
    <property type="entry name" value="HTH-type_TetR-like_transc_reg"/>
</dbReference>
<keyword evidence="7" id="KW-1185">Reference proteome</keyword>
<name>A0ABP7JBL4_9ACTN</name>
<evidence type="ECO:0000256" key="4">
    <source>
        <dbReference type="PROSITE-ProRule" id="PRU00335"/>
    </source>
</evidence>
<dbReference type="Pfam" id="PF17754">
    <property type="entry name" value="TetR_C_14"/>
    <property type="match status" value="1"/>
</dbReference>
<dbReference type="InterPro" id="IPR009057">
    <property type="entry name" value="Homeodomain-like_sf"/>
</dbReference>
<dbReference type="PROSITE" id="PS50977">
    <property type="entry name" value="HTH_TETR_2"/>
    <property type="match status" value="1"/>
</dbReference>
<organism evidence="6 7">
    <name type="scientific">Streptomyces coacervatus</name>
    <dbReference type="NCBI Taxonomy" id="647381"/>
    <lineage>
        <taxon>Bacteria</taxon>
        <taxon>Bacillati</taxon>
        <taxon>Actinomycetota</taxon>
        <taxon>Actinomycetes</taxon>
        <taxon>Kitasatosporales</taxon>
        <taxon>Streptomycetaceae</taxon>
        <taxon>Streptomyces</taxon>
    </lineage>
</organism>
<dbReference type="Pfam" id="PF00440">
    <property type="entry name" value="TetR_N"/>
    <property type="match status" value="1"/>
</dbReference>
<keyword evidence="3" id="KW-0804">Transcription</keyword>
<gene>
    <name evidence="6" type="ORF">GCM10022403_084860</name>
</gene>
<sequence length="204" mass="22253">MQEDRATIAKPTLRERQRAAVRAEITAAAMELFLANGFDETTADQIAARAGVSRSSFFRHFPTKEDVVLGSFTSAGERVRDGLRARPADESPWEALSHAVALLLSSFVNDPERTLRAQAMLTGTPSLRARHLEKQLLWQDMLIPDVRARLGHTHSNGPDARARALVIAAFGCADAAIQEWVQADGDADIRGLYADALAAVHTPE</sequence>
<comment type="caution">
    <text evidence="6">The sequence shown here is derived from an EMBL/GenBank/DDBJ whole genome shotgun (WGS) entry which is preliminary data.</text>
</comment>
<evidence type="ECO:0000256" key="2">
    <source>
        <dbReference type="ARBA" id="ARBA00023125"/>
    </source>
</evidence>
<dbReference type="SUPFAM" id="SSF46689">
    <property type="entry name" value="Homeodomain-like"/>
    <property type="match status" value="1"/>
</dbReference>
<protein>
    <submittedName>
        <fullName evidence="6">TetR family transcriptional regulator</fullName>
    </submittedName>
</protein>
<keyword evidence="1" id="KW-0805">Transcription regulation</keyword>
<evidence type="ECO:0000256" key="3">
    <source>
        <dbReference type="ARBA" id="ARBA00023163"/>
    </source>
</evidence>
<accession>A0ABP7JBL4</accession>
<keyword evidence="2 4" id="KW-0238">DNA-binding</keyword>